<protein>
    <submittedName>
        <fullName evidence="1">Uncharacterized protein</fullName>
    </submittedName>
</protein>
<comment type="caution">
    <text evidence="1">The sequence shown here is derived from an EMBL/GenBank/DDBJ whole genome shotgun (WGS) entry which is preliminary data.</text>
</comment>
<organism evidence="1 2">
    <name type="scientific">Deinococcus multiflagellatus</name>
    <dbReference type="NCBI Taxonomy" id="1656887"/>
    <lineage>
        <taxon>Bacteria</taxon>
        <taxon>Thermotogati</taxon>
        <taxon>Deinococcota</taxon>
        <taxon>Deinococci</taxon>
        <taxon>Deinococcales</taxon>
        <taxon>Deinococcaceae</taxon>
        <taxon>Deinococcus</taxon>
    </lineage>
</organism>
<reference evidence="2" key="1">
    <citation type="journal article" date="2019" name="Int. J. Syst. Evol. Microbiol.">
        <title>The Global Catalogue of Microorganisms (GCM) 10K type strain sequencing project: providing services to taxonomists for standard genome sequencing and annotation.</title>
        <authorList>
            <consortium name="The Broad Institute Genomics Platform"/>
            <consortium name="The Broad Institute Genome Sequencing Center for Infectious Disease"/>
            <person name="Wu L."/>
            <person name="Ma J."/>
        </authorList>
    </citation>
    <scope>NUCLEOTIDE SEQUENCE [LARGE SCALE GENOMIC DNA]</scope>
    <source>
        <strain evidence="2">CCUG 63830</strain>
    </source>
</reference>
<dbReference type="EMBL" id="JBHSWB010000001">
    <property type="protein sequence ID" value="MFC6661744.1"/>
    <property type="molecule type" value="Genomic_DNA"/>
</dbReference>
<accession>A0ABW1ZPU0</accession>
<gene>
    <name evidence="1" type="ORF">ACFP90_16460</name>
</gene>
<dbReference type="RefSeq" id="WP_380057397.1">
    <property type="nucleotide sequence ID" value="NZ_JBHSWB010000001.1"/>
</dbReference>
<evidence type="ECO:0000313" key="2">
    <source>
        <dbReference type="Proteomes" id="UP001596317"/>
    </source>
</evidence>
<sequence length="54" mass="5585">MSVPPLLLVIDVLDEDAGLADVEDSQGRTYQLPAEWLPGAADGAGYEVVTQGAA</sequence>
<name>A0ABW1ZPU0_9DEIO</name>
<keyword evidence="2" id="KW-1185">Reference proteome</keyword>
<evidence type="ECO:0000313" key="1">
    <source>
        <dbReference type="EMBL" id="MFC6661744.1"/>
    </source>
</evidence>
<dbReference type="Proteomes" id="UP001596317">
    <property type="component" value="Unassembled WGS sequence"/>
</dbReference>
<proteinExistence type="predicted"/>